<dbReference type="InterPro" id="IPR037151">
    <property type="entry name" value="AlkB-like_sf"/>
</dbReference>
<dbReference type="InterPro" id="IPR027450">
    <property type="entry name" value="AlkB-like"/>
</dbReference>
<dbReference type="PANTHER" id="PTHR31212">
    <property type="entry name" value="ALPHA-KETOGLUTARATE-DEPENDENT DIOXYGENASE ALKB HOMOLOG 3"/>
    <property type="match status" value="1"/>
</dbReference>
<organism evidence="2">
    <name type="scientific">uncultured Acidimicrobiales bacterium</name>
    <dbReference type="NCBI Taxonomy" id="310071"/>
    <lineage>
        <taxon>Bacteria</taxon>
        <taxon>Bacillati</taxon>
        <taxon>Actinomycetota</taxon>
        <taxon>Acidimicrobiia</taxon>
        <taxon>Acidimicrobiales</taxon>
        <taxon>environmental samples</taxon>
    </lineage>
</organism>
<accession>A0A6J4HL73</accession>
<sequence>MLDGVTDLVTGAEQNALDIRVASDVAVERIHLDDTSWVDVARGWLTGAEDLFEALRAGVSWNQNRLFRYDHWVEERRLGSYWRPGTPLPHPALADVHRSLQRRYRVRFGGFGLIQYRDGTDGQAFHRDTDMRWLDDTVIAILTLGAQRPWLLRPRTNRHTLSDPARKGATHDLAPCSGDLIVMGGRSQADWEHSVPYLGRAPVGTRISLQWRHASPTGRPFVGASYGAPRTYKRGPAR</sequence>
<protein>
    <submittedName>
        <fullName evidence="2">Putative alkylated DNA repair protein</fullName>
    </submittedName>
</protein>
<dbReference type="InterPro" id="IPR032854">
    <property type="entry name" value="ALKBH3"/>
</dbReference>
<dbReference type="GO" id="GO:0006307">
    <property type="term" value="P:DNA alkylation repair"/>
    <property type="evidence" value="ECO:0007669"/>
    <property type="project" value="InterPro"/>
</dbReference>
<reference evidence="2" key="1">
    <citation type="submission" date="2020-02" db="EMBL/GenBank/DDBJ databases">
        <authorList>
            <person name="Meier V. D."/>
        </authorList>
    </citation>
    <scope>NUCLEOTIDE SEQUENCE</scope>
    <source>
        <strain evidence="2">AVDCRST_MAG50</strain>
    </source>
</reference>
<dbReference type="PROSITE" id="PS51471">
    <property type="entry name" value="FE2OG_OXY"/>
    <property type="match status" value="1"/>
</dbReference>
<evidence type="ECO:0000259" key="1">
    <source>
        <dbReference type="PROSITE" id="PS51471"/>
    </source>
</evidence>
<dbReference type="PANTHER" id="PTHR31212:SF4">
    <property type="entry name" value="ALPHA-KETOGLUTARATE-DEPENDENT DIOXYGENASE ALKB HOMOLOG 3"/>
    <property type="match status" value="1"/>
</dbReference>
<feature type="domain" description="Fe2OG dioxygenase" evidence="1">
    <location>
        <begin position="107"/>
        <end position="215"/>
    </location>
</feature>
<dbReference type="EMBL" id="CADCTF010000053">
    <property type="protein sequence ID" value="CAA9228045.1"/>
    <property type="molecule type" value="Genomic_DNA"/>
</dbReference>
<dbReference type="SUPFAM" id="SSF51197">
    <property type="entry name" value="Clavaminate synthase-like"/>
    <property type="match status" value="1"/>
</dbReference>
<dbReference type="Pfam" id="PF13532">
    <property type="entry name" value="2OG-FeII_Oxy_2"/>
    <property type="match status" value="1"/>
</dbReference>
<dbReference type="Gene3D" id="2.60.120.590">
    <property type="entry name" value="Alpha-ketoglutarate-dependent dioxygenase AlkB-like"/>
    <property type="match status" value="1"/>
</dbReference>
<dbReference type="InterPro" id="IPR005123">
    <property type="entry name" value="Oxoglu/Fe-dep_dioxygenase_dom"/>
</dbReference>
<name>A0A6J4HL73_9ACTN</name>
<dbReference type="GO" id="GO:0051213">
    <property type="term" value="F:dioxygenase activity"/>
    <property type="evidence" value="ECO:0007669"/>
    <property type="project" value="InterPro"/>
</dbReference>
<gene>
    <name evidence="2" type="ORF">AVDCRST_MAG50-1621</name>
</gene>
<proteinExistence type="predicted"/>
<evidence type="ECO:0000313" key="2">
    <source>
        <dbReference type="EMBL" id="CAA9228045.1"/>
    </source>
</evidence>
<dbReference type="AlphaFoldDB" id="A0A6J4HL73"/>